<dbReference type="PANTHER" id="PTHR19818">
    <property type="entry name" value="ZINC FINGER PROTEIN ZIC AND GLI"/>
    <property type="match status" value="1"/>
</dbReference>
<keyword evidence="4" id="KW-0862">Zinc</keyword>
<dbReference type="Pfam" id="PF00096">
    <property type="entry name" value="zf-C2H2"/>
    <property type="match status" value="2"/>
</dbReference>
<dbReference type="GO" id="GO:0005634">
    <property type="term" value="C:nucleus"/>
    <property type="evidence" value="ECO:0007669"/>
    <property type="project" value="UniProtKB-ARBA"/>
</dbReference>
<keyword evidence="1" id="KW-0479">Metal-binding</keyword>
<gene>
    <name evidence="8" type="ORF">BDK51DRAFT_27934</name>
</gene>
<feature type="region of interest" description="Disordered" evidence="6">
    <location>
        <begin position="209"/>
        <end position="231"/>
    </location>
</feature>
<evidence type="ECO:0000313" key="8">
    <source>
        <dbReference type="EMBL" id="RKO89469.1"/>
    </source>
</evidence>
<dbReference type="Gene3D" id="3.30.160.60">
    <property type="entry name" value="Classic Zinc Finger"/>
    <property type="match status" value="3"/>
</dbReference>
<dbReference type="SMART" id="SM00355">
    <property type="entry name" value="ZnF_C2H2"/>
    <property type="match status" value="3"/>
</dbReference>
<dbReference type="GO" id="GO:0008270">
    <property type="term" value="F:zinc ion binding"/>
    <property type="evidence" value="ECO:0007669"/>
    <property type="project" value="UniProtKB-KW"/>
</dbReference>
<dbReference type="Proteomes" id="UP000269721">
    <property type="component" value="Unassembled WGS sequence"/>
</dbReference>
<evidence type="ECO:0000256" key="4">
    <source>
        <dbReference type="ARBA" id="ARBA00022833"/>
    </source>
</evidence>
<dbReference type="Pfam" id="PF13912">
    <property type="entry name" value="zf-C2H2_6"/>
    <property type="match status" value="1"/>
</dbReference>
<dbReference type="GO" id="GO:0045944">
    <property type="term" value="P:positive regulation of transcription by RNA polymerase II"/>
    <property type="evidence" value="ECO:0007669"/>
    <property type="project" value="UniProtKB-ARBA"/>
</dbReference>
<reference evidence="9" key="1">
    <citation type="journal article" date="2018" name="Nat. Microbiol.">
        <title>Leveraging single-cell genomics to expand the fungal tree of life.</title>
        <authorList>
            <person name="Ahrendt S.R."/>
            <person name="Quandt C.A."/>
            <person name="Ciobanu D."/>
            <person name="Clum A."/>
            <person name="Salamov A."/>
            <person name="Andreopoulos B."/>
            <person name="Cheng J.F."/>
            <person name="Woyke T."/>
            <person name="Pelin A."/>
            <person name="Henrissat B."/>
            <person name="Reynolds N.K."/>
            <person name="Benny G.L."/>
            <person name="Smith M.E."/>
            <person name="James T.Y."/>
            <person name="Grigoriev I.V."/>
        </authorList>
    </citation>
    <scope>NUCLEOTIDE SEQUENCE [LARGE SCALE GENOMIC DNA]</scope>
</reference>
<dbReference type="EMBL" id="KZ996071">
    <property type="protein sequence ID" value="RKO89469.1"/>
    <property type="molecule type" value="Genomic_DNA"/>
</dbReference>
<dbReference type="SUPFAM" id="SSF57667">
    <property type="entry name" value="beta-beta-alpha zinc fingers"/>
    <property type="match status" value="2"/>
</dbReference>
<dbReference type="InterPro" id="IPR050329">
    <property type="entry name" value="GLI_C2H2-zinc-finger"/>
</dbReference>
<dbReference type="InterPro" id="IPR013087">
    <property type="entry name" value="Znf_C2H2_type"/>
</dbReference>
<dbReference type="AlphaFoldDB" id="A0A4P9WA63"/>
<dbReference type="GO" id="GO:0000978">
    <property type="term" value="F:RNA polymerase II cis-regulatory region sequence-specific DNA binding"/>
    <property type="evidence" value="ECO:0007669"/>
    <property type="project" value="TreeGrafter"/>
</dbReference>
<organism evidence="8 9">
    <name type="scientific">Blyttiomyces helicus</name>
    <dbReference type="NCBI Taxonomy" id="388810"/>
    <lineage>
        <taxon>Eukaryota</taxon>
        <taxon>Fungi</taxon>
        <taxon>Fungi incertae sedis</taxon>
        <taxon>Chytridiomycota</taxon>
        <taxon>Chytridiomycota incertae sedis</taxon>
        <taxon>Chytridiomycetes</taxon>
        <taxon>Chytridiomycetes incertae sedis</taxon>
        <taxon>Blyttiomyces</taxon>
    </lineage>
</organism>
<protein>
    <recommendedName>
        <fullName evidence="7">C2H2-type domain-containing protein</fullName>
    </recommendedName>
</protein>
<proteinExistence type="predicted"/>
<feature type="domain" description="C2H2-type" evidence="7">
    <location>
        <begin position="71"/>
        <end position="99"/>
    </location>
</feature>
<sequence length="277" mass="30321">MSACVVNAFSSPQRCPYEGCTKSFATIQALRSHWRCHGERTFECEACSATFRRKHDLLRHIRSLHVVDKPHQCEACDRSYARADGLRRHREVHHRGSSDAAQRRESSPPAPEAPSTPTLTLMLKPEFNCVPDTQPHPQPLHPLAIPPPSALNTQSHPQPLYPLANPPPSHPVSLLASALDWDPLPLSDPTWIDPDASMCPLLAPAETPVLSPMTPASPSPSPSPSWPALSLSPQNLPESPLFVDWSGACGVASSDASSSAKMDWEQWADEASSRLFF</sequence>
<feature type="compositionally biased region" description="Basic and acidic residues" evidence="6">
    <location>
        <begin position="94"/>
        <end position="106"/>
    </location>
</feature>
<evidence type="ECO:0000256" key="3">
    <source>
        <dbReference type="ARBA" id="ARBA00022771"/>
    </source>
</evidence>
<name>A0A4P9WA63_9FUNG</name>
<keyword evidence="9" id="KW-1185">Reference proteome</keyword>
<dbReference type="InterPro" id="IPR036236">
    <property type="entry name" value="Znf_C2H2_sf"/>
</dbReference>
<evidence type="ECO:0000259" key="7">
    <source>
        <dbReference type="PROSITE" id="PS50157"/>
    </source>
</evidence>
<feature type="compositionally biased region" description="Pro residues" evidence="6">
    <location>
        <begin position="215"/>
        <end position="225"/>
    </location>
</feature>
<feature type="domain" description="C2H2-type" evidence="7">
    <location>
        <begin position="42"/>
        <end position="70"/>
    </location>
</feature>
<dbReference type="PROSITE" id="PS00028">
    <property type="entry name" value="ZINC_FINGER_C2H2_1"/>
    <property type="match status" value="2"/>
</dbReference>
<keyword evidence="2" id="KW-0677">Repeat</keyword>
<evidence type="ECO:0000256" key="2">
    <source>
        <dbReference type="ARBA" id="ARBA00022737"/>
    </source>
</evidence>
<dbReference type="OrthoDB" id="9947289at2759"/>
<evidence type="ECO:0000256" key="6">
    <source>
        <dbReference type="SAM" id="MobiDB-lite"/>
    </source>
</evidence>
<feature type="region of interest" description="Disordered" evidence="6">
    <location>
        <begin position="87"/>
        <end position="118"/>
    </location>
</feature>
<dbReference type="PANTHER" id="PTHR19818:SF139">
    <property type="entry name" value="PAIR-RULE PROTEIN ODD-PAIRED"/>
    <property type="match status" value="1"/>
</dbReference>
<dbReference type="PROSITE" id="PS50157">
    <property type="entry name" value="ZINC_FINGER_C2H2_2"/>
    <property type="match status" value="2"/>
</dbReference>
<evidence type="ECO:0000313" key="9">
    <source>
        <dbReference type="Proteomes" id="UP000269721"/>
    </source>
</evidence>
<evidence type="ECO:0000256" key="1">
    <source>
        <dbReference type="ARBA" id="ARBA00022723"/>
    </source>
</evidence>
<evidence type="ECO:0000256" key="5">
    <source>
        <dbReference type="PROSITE-ProRule" id="PRU00042"/>
    </source>
</evidence>
<keyword evidence="3 5" id="KW-0863">Zinc-finger</keyword>
<accession>A0A4P9WA63</accession>
<dbReference type="GO" id="GO:0000981">
    <property type="term" value="F:DNA-binding transcription factor activity, RNA polymerase II-specific"/>
    <property type="evidence" value="ECO:0007669"/>
    <property type="project" value="TreeGrafter"/>
</dbReference>